<dbReference type="InterPro" id="IPR007253">
    <property type="entry name" value="Cell_wall-bd_2"/>
</dbReference>
<dbReference type="RefSeq" id="WP_013624672.1">
    <property type="nucleotide sequence ID" value="NC_015172.1"/>
</dbReference>
<feature type="signal peptide" evidence="1">
    <location>
        <begin position="1"/>
        <end position="29"/>
    </location>
</feature>
<dbReference type="Proteomes" id="UP000007488">
    <property type="component" value="Chromosome"/>
</dbReference>
<dbReference type="eggNOG" id="COG2247">
    <property type="taxonomic scope" value="Bacteria"/>
</dbReference>
<dbReference type="Gene3D" id="3.40.50.12090">
    <property type="match status" value="2"/>
</dbReference>
<dbReference type="PANTHER" id="PTHR30032">
    <property type="entry name" value="N-ACETYLMURAMOYL-L-ALANINE AMIDASE-RELATED"/>
    <property type="match status" value="1"/>
</dbReference>
<protein>
    <submittedName>
        <fullName evidence="3">Cell wall binding repeat 2-containing protein</fullName>
    </submittedName>
</protein>
<reference evidence="3 4" key="1">
    <citation type="journal article" date="2011" name="Stand. Genomic Sci.">
        <title>Complete genome sequence of Syntrophobotulus glycolicus type strain (FlGlyR).</title>
        <authorList>
            <person name="Han C."/>
            <person name="Mwirichia R."/>
            <person name="Chertkov O."/>
            <person name="Held B."/>
            <person name="Lapidus A."/>
            <person name="Nolan M."/>
            <person name="Lucas S."/>
            <person name="Hammon N."/>
            <person name="Deshpande S."/>
            <person name="Cheng J.F."/>
            <person name="Tapia R."/>
            <person name="Goodwin L."/>
            <person name="Pitluck S."/>
            <person name="Huntemann M."/>
            <person name="Liolios K."/>
            <person name="Ivanova N."/>
            <person name="Pagani I."/>
            <person name="Mavromatis K."/>
            <person name="Ovchinikova G."/>
            <person name="Pati A."/>
            <person name="Chen A."/>
            <person name="Palaniappan K."/>
            <person name="Land M."/>
            <person name="Hauser L."/>
            <person name="Brambilla E.M."/>
            <person name="Rohde M."/>
            <person name="Spring S."/>
            <person name="Sikorski J."/>
            <person name="Goker M."/>
            <person name="Woyke T."/>
            <person name="Bristow J."/>
            <person name="Eisen J.A."/>
            <person name="Markowitz V."/>
            <person name="Hugenholtz P."/>
            <person name="Kyrpides N.C."/>
            <person name="Klenk H.P."/>
            <person name="Detter J.C."/>
        </authorList>
    </citation>
    <scope>NUCLEOTIDE SEQUENCE [LARGE SCALE GENOMIC DNA]</scope>
    <source>
        <strain evidence="4">DSM 8271 / FlGlyR</strain>
    </source>
</reference>
<keyword evidence="4" id="KW-1185">Reference proteome</keyword>
<dbReference type="HOGENOM" id="CLU_028455_0_1_9"/>
<dbReference type="Pfam" id="PF13539">
    <property type="entry name" value="Peptidase_M15_4"/>
    <property type="match status" value="1"/>
</dbReference>
<keyword evidence="1" id="KW-0732">Signal</keyword>
<dbReference type="InterPro" id="IPR051922">
    <property type="entry name" value="Bact_Sporulation_Assoc"/>
</dbReference>
<evidence type="ECO:0000313" key="3">
    <source>
        <dbReference type="EMBL" id="ADY55802.1"/>
    </source>
</evidence>
<dbReference type="GO" id="GO:0008233">
    <property type="term" value="F:peptidase activity"/>
    <property type="evidence" value="ECO:0007669"/>
    <property type="project" value="InterPro"/>
</dbReference>
<dbReference type="PANTHER" id="PTHR30032:SF8">
    <property type="entry name" value="GERMINATION-SPECIFIC N-ACETYLMURAMOYL-L-ALANINE AMIDASE"/>
    <property type="match status" value="1"/>
</dbReference>
<reference evidence="4" key="2">
    <citation type="submission" date="2011-02" db="EMBL/GenBank/DDBJ databases">
        <title>The complete genome of Syntrophobotulus glycolicus DSM 8271.</title>
        <authorList>
            <person name="Lucas S."/>
            <person name="Copeland A."/>
            <person name="Lapidus A."/>
            <person name="Bruce D."/>
            <person name="Goodwin L."/>
            <person name="Pitluck S."/>
            <person name="Kyrpides N."/>
            <person name="Mavromatis K."/>
            <person name="Pagani I."/>
            <person name="Ivanova N."/>
            <person name="Mikhailova N."/>
            <person name="Chertkov O."/>
            <person name="Held B."/>
            <person name="Detter J.C."/>
            <person name="Tapia R."/>
            <person name="Han C."/>
            <person name="Land M."/>
            <person name="Hauser L."/>
            <person name="Markowitz V."/>
            <person name="Cheng J.-F."/>
            <person name="Hugenholtz P."/>
            <person name="Woyke T."/>
            <person name="Wu D."/>
            <person name="Spring S."/>
            <person name="Schroeder M."/>
            <person name="Brambilla E."/>
            <person name="Klenk H.-P."/>
            <person name="Eisen J.A."/>
        </authorList>
    </citation>
    <scope>NUCLEOTIDE SEQUENCE [LARGE SCALE GENOMIC DNA]</scope>
    <source>
        <strain evidence="4">DSM 8271 / FlGlyR</strain>
    </source>
</reference>
<accession>F0SX19</accession>
<dbReference type="EMBL" id="CP002547">
    <property type="protein sequence ID" value="ADY55802.1"/>
    <property type="molecule type" value="Genomic_DNA"/>
</dbReference>
<dbReference type="SUPFAM" id="SSF55166">
    <property type="entry name" value="Hedgehog/DD-peptidase"/>
    <property type="match status" value="1"/>
</dbReference>
<dbReference type="STRING" id="645991.Sgly_1501"/>
<sequence length="508" mass="55439">MRHLRKLLRTALFTLMLILFMAEPAFTYAAGNECRLAGQDRYATAAAIAREGWTQSDYALLVSGENFPDALVAAPLAKQYGAPILLSQKKCLPEVTKQTLNDLKIKNVILIGGQGVLSAQLQDELQDMEIRSSRLAGEDRYETAIVVADQLTDISEVVIATGEDFADALSISSIAAAKHMPVILVPKNNIGSATQTFIRKNKIRKTYVVGSPDLISDRVAEQFAKPERVTGATKYDRNINIIKRFQAGISEDNVFLATGNNYADALAGAGYAAKINAPIVLVSGNMSRSTKSYLSSNLSDKNVYILGGEGAVSASIFHTAGSRGDQSNSRRETTTDLLRELGSNEAKYALVFGSTDNKMYQSAAEAQENMVEIRVDVWQINTEGEKSPAKCTLTVNKAIADMISSVFEEIFEGGEKFPIYSAEGYVWRGDDTSEHNWGLAVDLNPNENAMINSSGEVVAGSFWDPQKSPYSIPEDGDVVKAFQKYGFAWGGNAWKSSNDYMHFSYLGK</sequence>
<evidence type="ECO:0000256" key="1">
    <source>
        <dbReference type="SAM" id="SignalP"/>
    </source>
</evidence>
<organism evidence="3 4">
    <name type="scientific">Syntrophobotulus glycolicus (strain DSM 8271 / FlGlyR)</name>
    <dbReference type="NCBI Taxonomy" id="645991"/>
    <lineage>
        <taxon>Bacteria</taxon>
        <taxon>Bacillati</taxon>
        <taxon>Bacillota</taxon>
        <taxon>Clostridia</taxon>
        <taxon>Eubacteriales</taxon>
        <taxon>Desulfitobacteriaceae</taxon>
        <taxon>Syntrophobotulus</taxon>
    </lineage>
</organism>
<gene>
    <name evidence="3" type="ordered locus">Sgly_1501</name>
</gene>
<feature type="domain" description="Peptidase M15C" evidence="2">
    <location>
        <begin position="432"/>
        <end position="505"/>
    </location>
</feature>
<dbReference type="Gene3D" id="3.30.1380.10">
    <property type="match status" value="1"/>
</dbReference>
<proteinExistence type="predicted"/>
<dbReference type="Pfam" id="PF04122">
    <property type="entry name" value="CW_binding_2"/>
    <property type="match status" value="3"/>
</dbReference>
<dbReference type="InterPro" id="IPR009045">
    <property type="entry name" value="Zn_M74/Hedgehog-like"/>
</dbReference>
<evidence type="ECO:0000313" key="4">
    <source>
        <dbReference type="Proteomes" id="UP000007488"/>
    </source>
</evidence>
<dbReference type="InterPro" id="IPR039561">
    <property type="entry name" value="Peptidase_M15C"/>
</dbReference>
<dbReference type="KEGG" id="sgy:Sgly_1501"/>
<dbReference type="AlphaFoldDB" id="F0SX19"/>
<evidence type="ECO:0000259" key="2">
    <source>
        <dbReference type="Pfam" id="PF13539"/>
    </source>
</evidence>
<name>F0SX19_SYNGF</name>
<feature type="chain" id="PRO_5003256720" evidence="1">
    <location>
        <begin position="30"/>
        <end position="508"/>
    </location>
</feature>